<accession>A0ABY5KAS8</accession>
<keyword evidence="2" id="KW-0175">Coiled coil</keyword>
<sequence>MPESFSLRNALRRRSSWIVGLLIGLLAFTMTVQWREGDETDDFSGVRGIELAELLKSLDATNARLTQQIETLEASRDDLRDSNKSTAEAREAAVRRANALAILAGTVGAEGPGIEITITAPPGAVTASVLLDAVQEMRDAGAEVISLNGVARVVAQTWFLDDDAGVRVSGRVLKPPYVMEVIGDPDTLADAVRFRGGLADRVEGRGGEVGVEERRRIRITAVADDPEPQYARPAND</sequence>
<protein>
    <submittedName>
        <fullName evidence="3">DUF881 domain-containing protein</fullName>
    </submittedName>
</protein>
<feature type="coiled-coil region" evidence="2">
    <location>
        <begin position="55"/>
        <end position="82"/>
    </location>
</feature>
<dbReference type="EMBL" id="CP101990">
    <property type="protein sequence ID" value="UUI67153.1"/>
    <property type="molecule type" value="Genomic_DNA"/>
</dbReference>
<dbReference type="InterPro" id="IPR010273">
    <property type="entry name" value="DUF881"/>
</dbReference>
<gene>
    <name evidence="3" type="ORF">NP095_07990</name>
</gene>
<comment type="similarity">
    <text evidence="1">Belongs to the UPF0749 family.</text>
</comment>
<dbReference type="PANTHER" id="PTHR37313:SF2">
    <property type="entry name" value="UPF0749 PROTEIN YLXX"/>
    <property type="match status" value="1"/>
</dbReference>
<name>A0ABY5KAS8_9ACTN</name>
<evidence type="ECO:0000256" key="2">
    <source>
        <dbReference type="SAM" id="Coils"/>
    </source>
</evidence>
<proteinExistence type="inferred from homology"/>
<dbReference type="Gene3D" id="3.30.70.1880">
    <property type="entry name" value="Protein of unknown function DUF881"/>
    <property type="match status" value="1"/>
</dbReference>
<evidence type="ECO:0000256" key="1">
    <source>
        <dbReference type="ARBA" id="ARBA00009108"/>
    </source>
</evidence>
<dbReference type="Proteomes" id="UP001315860">
    <property type="component" value="Chromosome"/>
</dbReference>
<keyword evidence="4" id="KW-1185">Reference proteome</keyword>
<organism evidence="3 4">
    <name type="scientific">Aeromicrobium duanguangcaii</name>
    <dbReference type="NCBI Taxonomy" id="2968086"/>
    <lineage>
        <taxon>Bacteria</taxon>
        <taxon>Bacillati</taxon>
        <taxon>Actinomycetota</taxon>
        <taxon>Actinomycetes</taxon>
        <taxon>Propionibacteriales</taxon>
        <taxon>Nocardioidaceae</taxon>
        <taxon>Aeromicrobium</taxon>
    </lineage>
</organism>
<evidence type="ECO:0000313" key="4">
    <source>
        <dbReference type="Proteomes" id="UP001315860"/>
    </source>
</evidence>
<evidence type="ECO:0000313" key="3">
    <source>
        <dbReference type="EMBL" id="UUI67153.1"/>
    </source>
</evidence>
<dbReference type="Pfam" id="PF05949">
    <property type="entry name" value="DUF881"/>
    <property type="match status" value="1"/>
</dbReference>
<dbReference type="PANTHER" id="PTHR37313">
    <property type="entry name" value="UPF0749 PROTEIN RV1825"/>
    <property type="match status" value="1"/>
</dbReference>
<dbReference type="RefSeq" id="WP_232416435.1">
    <property type="nucleotide sequence ID" value="NZ_CP101990.1"/>
</dbReference>
<reference evidence="3 4" key="1">
    <citation type="submission" date="2022-07" db="EMBL/GenBank/DDBJ databases">
        <title>Novel species in genus Aeromicrobium.</title>
        <authorList>
            <person name="Ye L."/>
        </authorList>
    </citation>
    <scope>NUCLEOTIDE SEQUENCE [LARGE SCALE GENOMIC DNA]</scope>
    <source>
        <strain evidence="4">zg-Y50</strain>
    </source>
</reference>